<reference evidence="1 2" key="2">
    <citation type="submission" date="2020-03" db="EMBL/GenBank/DDBJ databases">
        <authorList>
            <person name="Ichikawa N."/>
            <person name="Kimura A."/>
            <person name="Kitahashi Y."/>
            <person name="Uohara A."/>
        </authorList>
    </citation>
    <scope>NUCLEOTIDE SEQUENCE [LARGE SCALE GENOMIC DNA]</scope>
    <source>
        <strain evidence="1 2">NBRC 107702</strain>
    </source>
</reference>
<protein>
    <submittedName>
        <fullName evidence="1">Uncharacterized protein</fullName>
    </submittedName>
</protein>
<organism evidence="1 2">
    <name type="scientific">Phytohabitans flavus</name>
    <dbReference type="NCBI Taxonomy" id="1076124"/>
    <lineage>
        <taxon>Bacteria</taxon>
        <taxon>Bacillati</taxon>
        <taxon>Actinomycetota</taxon>
        <taxon>Actinomycetes</taxon>
        <taxon>Micromonosporales</taxon>
        <taxon>Micromonosporaceae</taxon>
    </lineage>
</organism>
<name>A0A6F8XV40_9ACTN</name>
<evidence type="ECO:0000313" key="2">
    <source>
        <dbReference type="Proteomes" id="UP000502508"/>
    </source>
</evidence>
<accession>A0A6F8XV40</accession>
<evidence type="ECO:0000313" key="1">
    <source>
        <dbReference type="EMBL" id="BCB77696.1"/>
    </source>
</evidence>
<keyword evidence="2" id="KW-1185">Reference proteome</keyword>
<dbReference type="AlphaFoldDB" id="A0A6F8XV40"/>
<sequence>MAAQRAALSFIGAAQRARTGDDLTAADREHVAAWEAWAEAGRQGPPPTLDTFGRSGPAAMRVLLAPQIAEAVRQDPAAQRRYGVLPAD</sequence>
<reference evidence="1 2" key="1">
    <citation type="submission" date="2020-03" db="EMBL/GenBank/DDBJ databases">
        <title>Whole genome shotgun sequence of Phytohabitans flavus NBRC 107702.</title>
        <authorList>
            <person name="Komaki H."/>
            <person name="Tamura T."/>
        </authorList>
    </citation>
    <scope>NUCLEOTIDE SEQUENCE [LARGE SCALE GENOMIC DNA]</scope>
    <source>
        <strain evidence="1 2">NBRC 107702</strain>
    </source>
</reference>
<dbReference type="EMBL" id="AP022870">
    <property type="protein sequence ID" value="BCB77696.1"/>
    <property type="molecule type" value="Genomic_DNA"/>
</dbReference>
<dbReference type="Proteomes" id="UP000502508">
    <property type="component" value="Chromosome"/>
</dbReference>
<dbReference type="RefSeq" id="WP_173037413.1">
    <property type="nucleotide sequence ID" value="NZ_AP022870.1"/>
</dbReference>
<proteinExistence type="predicted"/>
<gene>
    <name evidence="1" type="ORF">Pflav_041060</name>
</gene>
<dbReference type="KEGG" id="pfla:Pflav_041060"/>